<sequence length="196" mass="21513">MALRLEVFEVTAPEPAIVVTDAVAVEEGRQASYEEGYRAGWEDAVKARSEEEARMQADLARNLQALGFTFREARMHVLRGIEPLMEALVGRILPDMARQMLAPLVLETLMPLADGMSEAPVTLLVHPSARACLERLLDGAVALPLVIHDEPSLDEGQATIRLGVTETQVDLDRAVTDIAAAVRSYFDLTQQEVRHG</sequence>
<evidence type="ECO:0000313" key="1">
    <source>
        <dbReference type="EMBL" id="RHZ96970.1"/>
    </source>
</evidence>
<evidence type="ECO:0000313" key="2">
    <source>
        <dbReference type="Proteomes" id="UP000266305"/>
    </source>
</evidence>
<dbReference type="EMBL" id="QWGP01000004">
    <property type="protein sequence ID" value="RHZ96970.1"/>
    <property type="molecule type" value="Genomic_DNA"/>
</dbReference>
<name>A0AAX1UPD7_CERSP</name>
<keyword evidence="1" id="KW-0966">Cell projection</keyword>
<organism evidence="1 2">
    <name type="scientific">Cereibacter sphaeroides</name>
    <name type="common">Rhodobacter sphaeroides</name>
    <dbReference type="NCBI Taxonomy" id="1063"/>
    <lineage>
        <taxon>Bacteria</taxon>
        <taxon>Pseudomonadati</taxon>
        <taxon>Pseudomonadota</taxon>
        <taxon>Alphaproteobacteria</taxon>
        <taxon>Rhodobacterales</taxon>
        <taxon>Paracoccaceae</taxon>
        <taxon>Cereibacter</taxon>
    </lineage>
</organism>
<reference evidence="1 2" key="1">
    <citation type="submission" date="2018-08" db="EMBL/GenBank/DDBJ databases">
        <title>Draft genome sequence of Rhodobacter sphaeroides FY.</title>
        <authorList>
            <person name="Rayyan A."/>
            <person name="Meyer T.E."/>
            <person name="Kyndt J.A."/>
        </authorList>
    </citation>
    <scope>NUCLEOTIDE SEQUENCE [LARGE SCALE GENOMIC DNA]</scope>
    <source>
        <strain evidence="1 2">FY</strain>
    </source>
</reference>
<keyword evidence="1" id="KW-0969">Cilium</keyword>
<protein>
    <submittedName>
        <fullName evidence="1">Flagellar biosynthesis protein</fullName>
    </submittedName>
</protein>
<proteinExistence type="predicted"/>
<gene>
    <name evidence="1" type="ORF">D1114_05780</name>
</gene>
<dbReference type="Proteomes" id="UP000266305">
    <property type="component" value="Unassembled WGS sequence"/>
</dbReference>
<keyword evidence="1" id="KW-0282">Flagellum</keyword>
<accession>A0AAX1UPD7</accession>
<dbReference type="RefSeq" id="WP_118999540.1">
    <property type="nucleotide sequence ID" value="NZ_QWGP01000004.1"/>
</dbReference>
<comment type="caution">
    <text evidence="1">The sequence shown here is derived from an EMBL/GenBank/DDBJ whole genome shotgun (WGS) entry which is preliminary data.</text>
</comment>
<dbReference type="AlphaFoldDB" id="A0AAX1UPD7"/>